<keyword evidence="2" id="KW-1133">Transmembrane helix</keyword>
<evidence type="ECO:0000256" key="1">
    <source>
        <dbReference type="SAM" id="MobiDB-lite"/>
    </source>
</evidence>
<keyword evidence="5" id="KW-1185">Reference proteome</keyword>
<gene>
    <name evidence="4" type="ORF">DFR28_1076</name>
</gene>
<keyword evidence="2" id="KW-0472">Membrane</keyword>
<reference evidence="4 5" key="1">
    <citation type="submission" date="2018-06" db="EMBL/GenBank/DDBJ databases">
        <title>Genomic Encyclopedia of Type Strains, Phase IV (KMG-IV): sequencing the most valuable type-strain genomes for metagenomic binning, comparative biology and taxonomic classification.</title>
        <authorList>
            <person name="Goeker M."/>
        </authorList>
    </citation>
    <scope>NUCLEOTIDE SEQUENCE [LARGE SCALE GENOMIC DNA]</scope>
    <source>
        <strain evidence="4 5">DSM 24032</strain>
    </source>
</reference>
<dbReference type="InParanoid" id="A0A395JI29"/>
<evidence type="ECO:0000256" key="2">
    <source>
        <dbReference type="SAM" id="Phobius"/>
    </source>
</evidence>
<organism evidence="4 5">
    <name type="scientific">Arenicella xantha</name>
    <dbReference type="NCBI Taxonomy" id="644221"/>
    <lineage>
        <taxon>Bacteria</taxon>
        <taxon>Pseudomonadati</taxon>
        <taxon>Pseudomonadota</taxon>
        <taxon>Gammaproteobacteria</taxon>
        <taxon>Arenicellales</taxon>
        <taxon>Arenicellaceae</taxon>
        <taxon>Arenicella</taxon>
    </lineage>
</organism>
<name>A0A395JI29_9GAMM</name>
<feature type="region of interest" description="Disordered" evidence="1">
    <location>
        <begin position="303"/>
        <end position="324"/>
    </location>
</feature>
<comment type="caution">
    <text evidence="4">The sequence shown here is derived from an EMBL/GenBank/DDBJ whole genome shotgun (WGS) entry which is preliminary data.</text>
</comment>
<feature type="domain" description="Zona occludens toxin N-terminal" evidence="3">
    <location>
        <begin position="4"/>
        <end position="122"/>
    </location>
</feature>
<sequence length="324" mass="36630">MVPDGAVLAIDEIQDIWPARKTGSPIPEAVKQMAQIRHRGITLIFTSQFNTQLDTNIRYLVKQHIVLKELPSTAFGKRIKWLEWNDYQPNPRDYHAQKEALVNKTLKIKKTYFNWYTSASSHHVKTGLPLKLYLWLALIVACICWGIYVVFFMIAPDKKDSNSASTVSQLQDAVTSGFNSTRANTGYSDSNLFDDKSTYIKAITPVITDKPDTAPIYTALHEAVSKPIKNCLVIHRDSGNECRCYSQQATILSISDRQCFLHVRDGYEFDYTKPDITDSEGTNYGLSTTSEPLELDELENVPYTPNLSTMSRKTSVRHPASPNL</sequence>
<dbReference type="InterPro" id="IPR027417">
    <property type="entry name" value="P-loop_NTPase"/>
</dbReference>
<dbReference type="InterPro" id="IPR008900">
    <property type="entry name" value="Zot_N"/>
</dbReference>
<accession>A0A395JI29</accession>
<evidence type="ECO:0000259" key="3">
    <source>
        <dbReference type="Pfam" id="PF05707"/>
    </source>
</evidence>
<dbReference type="EMBL" id="QNRT01000007">
    <property type="protein sequence ID" value="RBP48404.1"/>
    <property type="molecule type" value="Genomic_DNA"/>
</dbReference>
<keyword evidence="2" id="KW-0812">Transmembrane</keyword>
<dbReference type="Gene3D" id="3.40.50.300">
    <property type="entry name" value="P-loop containing nucleotide triphosphate hydrolases"/>
    <property type="match status" value="1"/>
</dbReference>
<feature type="transmembrane region" description="Helical" evidence="2">
    <location>
        <begin position="132"/>
        <end position="155"/>
    </location>
</feature>
<feature type="compositionally biased region" description="Polar residues" evidence="1">
    <location>
        <begin position="303"/>
        <end position="313"/>
    </location>
</feature>
<dbReference type="Pfam" id="PF05707">
    <property type="entry name" value="Zot"/>
    <property type="match status" value="1"/>
</dbReference>
<evidence type="ECO:0000313" key="5">
    <source>
        <dbReference type="Proteomes" id="UP000253083"/>
    </source>
</evidence>
<dbReference type="Proteomes" id="UP000253083">
    <property type="component" value="Unassembled WGS sequence"/>
</dbReference>
<dbReference type="AlphaFoldDB" id="A0A395JI29"/>
<protein>
    <submittedName>
        <fullName evidence="4">Zonular occludens toxin Zot</fullName>
    </submittedName>
</protein>
<proteinExistence type="predicted"/>
<evidence type="ECO:0000313" key="4">
    <source>
        <dbReference type="EMBL" id="RBP48404.1"/>
    </source>
</evidence>